<accession>A0A8D8M2Q2</accession>
<protein>
    <submittedName>
        <fullName evidence="1">Uncharacterized protein</fullName>
    </submittedName>
</protein>
<dbReference type="EMBL" id="HBUF01036127">
    <property type="protein sequence ID" value="CAG6616557.1"/>
    <property type="molecule type" value="Transcribed_RNA"/>
</dbReference>
<name>A0A8D8M2Q2_9HEMI</name>
<sequence length="115" mass="13632">MKGQQIRSQILSIKIEPCFLIDRNTGDKLKGIGLKRKWRRKEIKEKLRRIGQHMMDSGENWHEIRDKITPLTWTSRRLTRAKTTRKKPEGSEGSEIMIMMMIWTLMHSTLEIVTL</sequence>
<reference evidence="1" key="1">
    <citation type="submission" date="2021-05" db="EMBL/GenBank/DDBJ databases">
        <authorList>
            <person name="Alioto T."/>
            <person name="Alioto T."/>
            <person name="Gomez Garrido J."/>
        </authorList>
    </citation>
    <scope>NUCLEOTIDE SEQUENCE</scope>
</reference>
<dbReference type="AlphaFoldDB" id="A0A8D8M2Q2"/>
<proteinExistence type="predicted"/>
<evidence type="ECO:0000313" key="1">
    <source>
        <dbReference type="EMBL" id="CAG6616557.1"/>
    </source>
</evidence>
<organism evidence="1">
    <name type="scientific">Cacopsylla melanoneura</name>
    <dbReference type="NCBI Taxonomy" id="428564"/>
    <lineage>
        <taxon>Eukaryota</taxon>
        <taxon>Metazoa</taxon>
        <taxon>Ecdysozoa</taxon>
        <taxon>Arthropoda</taxon>
        <taxon>Hexapoda</taxon>
        <taxon>Insecta</taxon>
        <taxon>Pterygota</taxon>
        <taxon>Neoptera</taxon>
        <taxon>Paraneoptera</taxon>
        <taxon>Hemiptera</taxon>
        <taxon>Sternorrhyncha</taxon>
        <taxon>Psylloidea</taxon>
        <taxon>Psyllidae</taxon>
        <taxon>Psyllinae</taxon>
        <taxon>Cacopsylla</taxon>
    </lineage>
</organism>